<proteinExistence type="predicted"/>
<name>A0A645GPB5_9ZZZZ</name>
<reference evidence="1" key="1">
    <citation type="submission" date="2019-08" db="EMBL/GenBank/DDBJ databases">
        <authorList>
            <person name="Kucharzyk K."/>
            <person name="Murdoch R.W."/>
            <person name="Higgins S."/>
            <person name="Loffler F."/>
        </authorList>
    </citation>
    <scope>NUCLEOTIDE SEQUENCE</scope>
</reference>
<accession>A0A645GPB5</accession>
<comment type="caution">
    <text evidence="1">The sequence shown here is derived from an EMBL/GenBank/DDBJ whole genome shotgun (WGS) entry which is preliminary data.</text>
</comment>
<dbReference type="EMBL" id="VSSQ01077737">
    <property type="protein sequence ID" value="MPN27739.1"/>
    <property type="molecule type" value="Genomic_DNA"/>
</dbReference>
<gene>
    <name evidence="1" type="ORF">SDC9_175173</name>
</gene>
<evidence type="ECO:0000313" key="1">
    <source>
        <dbReference type="EMBL" id="MPN27739.1"/>
    </source>
</evidence>
<protein>
    <submittedName>
        <fullName evidence="1">Uncharacterized protein</fullName>
    </submittedName>
</protein>
<sequence>MPALEDASAPQEDPRLVTVTVGAGASGEAPECASDDEHLPAALALLLGESEQGARGYQLLADRDGWLRARAMPGRAAWSEDDLVCRTNPATATSSSTSAAVPAEGLEALLRRMDGDPVRLVRAGFVH</sequence>
<organism evidence="1">
    <name type="scientific">bioreactor metagenome</name>
    <dbReference type="NCBI Taxonomy" id="1076179"/>
    <lineage>
        <taxon>unclassified sequences</taxon>
        <taxon>metagenomes</taxon>
        <taxon>ecological metagenomes</taxon>
    </lineage>
</organism>
<dbReference type="AlphaFoldDB" id="A0A645GPB5"/>